<dbReference type="GeneID" id="90967881"/>
<dbReference type="AlphaFoldDB" id="A0A7D5UWX6"/>
<dbReference type="InterPro" id="IPR006600">
    <property type="entry name" value="HTH_CenpB_DNA-bd_dom"/>
</dbReference>
<protein>
    <recommendedName>
        <fullName evidence="2">HTH CENPB-type domain-containing protein</fullName>
    </recommendedName>
</protein>
<accession>A0A7D5UWX6</accession>
<gene>
    <name evidence="3" type="ORF">G6M90_00g066650</name>
</gene>
<dbReference type="Proteomes" id="UP000510686">
    <property type="component" value="Chromosome 3"/>
</dbReference>
<sequence length="48" mass="5599">MNLFVRKEFIKDAADLILRELTKAATPPSVGLLWVNRFIKRHNYLVLS</sequence>
<evidence type="ECO:0000313" key="4">
    <source>
        <dbReference type="Proteomes" id="UP000510686"/>
    </source>
</evidence>
<dbReference type="Pfam" id="PF03221">
    <property type="entry name" value="HTH_Tnp_Tc5"/>
    <property type="match status" value="1"/>
</dbReference>
<dbReference type="KEGG" id="mbrn:90967881"/>
<evidence type="ECO:0000256" key="1">
    <source>
        <dbReference type="ARBA" id="ARBA00023125"/>
    </source>
</evidence>
<dbReference type="RefSeq" id="XP_065986772.1">
    <property type="nucleotide sequence ID" value="XM_066130837.1"/>
</dbReference>
<name>A0A7D5UWX6_9HYPO</name>
<keyword evidence="1" id="KW-0238">DNA-binding</keyword>
<dbReference type="EMBL" id="CP058934">
    <property type="protein sequence ID" value="QLI69296.1"/>
    <property type="molecule type" value="Genomic_DNA"/>
</dbReference>
<evidence type="ECO:0000259" key="2">
    <source>
        <dbReference type="PROSITE" id="PS51253"/>
    </source>
</evidence>
<proteinExistence type="predicted"/>
<organism evidence="3 4">
    <name type="scientific">Metarhizium brunneum</name>
    <dbReference type="NCBI Taxonomy" id="500148"/>
    <lineage>
        <taxon>Eukaryota</taxon>
        <taxon>Fungi</taxon>
        <taxon>Dikarya</taxon>
        <taxon>Ascomycota</taxon>
        <taxon>Pezizomycotina</taxon>
        <taxon>Sordariomycetes</taxon>
        <taxon>Hypocreomycetidae</taxon>
        <taxon>Hypocreales</taxon>
        <taxon>Clavicipitaceae</taxon>
        <taxon>Metarhizium</taxon>
    </lineage>
</organism>
<dbReference type="GO" id="GO:0003677">
    <property type="term" value="F:DNA binding"/>
    <property type="evidence" value="ECO:0007669"/>
    <property type="project" value="UniProtKB-KW"/>
</dbReference>
<feature type="domain" description="HTH CENPB-type" evidence="2">
    <location>
        <begin position="1"/>
        <end position="48"/>
    </location>
</feature>
<dbReference type="OrthoDB" id="5231586at2759"/>
<evidence type="ECO:0000313" key="3">
    <source>
        <dbReference type="EMBL" id="QLI69296.1"/>
    </source>
</evidence>
<dbReference type="PROSITE" id="PS51253">
    <property type="entry name" value="HTH_CENPB"/>
    <property type="match status" value="1"/>
</dbReference>
<reference evidence="3 4" key="1">
    <citation type="submission" date="2020-07" db="EMBL/GenBank/DDBJ databases">
        <title>Telomere length de novo assembly of all 7 chromosomes of the fungus, Metarhizium brunneum, using a novel assembly pipeline.</title>
        <authorList>
            <person name="Saud z."/>
            <person name="Kortsinoglou A."/>
            <person name="Kouvelis V.N."/>
            <person name="Butt T.M."/>
        </authorList>
    </citation>
    <scope>NUCLEOTIDE SEQUENCE [LARGE SCALE GENOMIC DNA]</scope>
    <source>
        <strain evidence="3 4">4556</strain>
    </source>
</reference>
<keyword evidence="4" id="KW-1185">Reference proteome</keyword>